<evidence type="ECO:0000313" key="11">
    <source>
        <dbReference type="Proteomes" id="UP000218263"/>
    </source>
</evidence>
<dbReference type="InterPro" id="IPR023997">
    <property type="entry name" value="TonB-dep_OMP_SusC/RagA_CS"/>
</dbReference>
<keyword evidence="11" id="KW-1185">Reference proteome</keyword>
<keyword evidence="3 8" id="KW-1134">Transmembrane beta strand</keyword>
<keyword evidence="6 8" id="KW-0472">Membrane</keyword>
<accession>A0A0X8X0Y0</accession>
<dbReference type="Proteomes" id="UP000218263">
    <property type="component" value="Chromosome"/>
</dbReference>
<dbReference type="InterPro" id="IPR037066">
    <property type="entry name" value="Plug_dom_sf"/>
</dbReference>
<dbReference type="PROSITE" id="PS52016">
    <property type="entry name" value="TONB_DEPENDENT_REC_3"/>
    <property type="match status" value="1"/>
</dbReference>
<evidence type="ECO:0000256" key="1">
    <source>
        <dbReference type="ARBA" id="ARBA00004571"/>
    </source>
</evidence>
<evidence type="ECO:0000256" key="9">
    <source>
        <dbReference type="RuleBase" id="RU003357"/>
    </source>
</evidence>
<dbReference type="InterPro" id="IPR000531">
    <property type="entry name" value="Beta-barrel_TonB"/>
</dbReference>
<dbReference type="InterPro" id="IPR012910">
    <property type="entry name" value="Plug_dom"/>
</dbReference>
<dbReference type="InterPro" id="IPR036942">
    <property type="entry name" value="Beta-barrel_TonB_sf"/>
</dbReference>
<keyword evidence="2 8" id="KW-0813">Transport</keyword>
<dbReference type="EMBL" id="AP017313">
    <property type="protein sequence ID" value="BAU53781.1"/>
    <property type="molecule type" value="Genomic_DNA"/>
</dbReference>
<keyword evidence="5 9" id="KW-0798">TonB box</keyword>
<keyword evidence="7 8" id="KW-0998">Cell outer membrane</keyword>
<gene>
    <name evidence="10" type="ORF">MgSA37_01952</name>
</gene>
<evidence type="ECO:0000313" key="10">
    <source>
        <dbReference type="EMBL" id="BAU53781.1"/>
    </source>
</evidence>
<evidence type="ECO:0000256" key="2">
    <source>
        <dbReference type="ARBA" id="ARBA00022448"/>
    </source>
</evidence>
<sequence length="1066" mass="115178">MKKDVLFYKFNSCKKTLLVILLTIFGYATTFAQTRQITGKVTSADDGGGLPGVSVRIKGTTTGVQTDVNGAFKISASTGTVLTFSYVGYLPQQIIVGDASVYNIKLSPDAQTLTEVNVVSIGYGTAKRKDLTGSISSISAKQIEELPVTSLDQALQGRAAGVQVTSNDGSPGGNITVLIRGTGSLATGGNVPLYVIDGYPLEAGGINNINPNDIASIDVLKDASATAIYGIRAANGVVLVTTKKGKTNGVTVSLDGYEAFQGKPKEYDVLNAQQFATLANQVAAGSNGNFQSFSGWATPSSLTNVDWQNAVYRAGLTQNYSLAIRGGNDKINTSTSLGYYDQKGIVLGSYFKRVTVGSNLEYKPQKWLKSNSFVKYTYQDQNNPYGTGSLIGLSELPPTLDGGNQLTNQIKDRNGNYGFFNPIYVYVAKYNNPVYTIENNRYANIGNFFVANTNLEATIIDGLKVKSNAGITYNGYSGSYFSPEDDRIVNQYGAQAGATQNATYSQNINSSFDWLFENTISYDKTFGKHTINFVGGVSEQELTYNSMAGSGIPPNSVIRDLSQSKTPVFTAGQNGQVIQSLASQFVRLGYNYADRYFITGTVRRDGSSKFAPGHQYGTFPSGAVSWKAKQESFLKNVDWLSDLKFRGSYGEVGNEITINPFQYQALYAAGSAANTAPNYGYTFNKTFQGGIYSTQPANDNLRWETDTQADLGTDISFLHGDLTLTVDLFDRKSKDFLLNLAASPQTGYSFITHNIGSMENKGIEIALNYSHAVNKDFHYGANLTITSIANKLTSITSGIKEVSNFGGLSIPADGWGTFTETNVGQPVGEFYGYKSLGIFQSQAQIDALNANAVSHGFSAYQKTITQPGDRYFADVNGDGTVNASDQVSLGSPIPKFYGGLNLDATYKSWDVGLYFYGVYGNKIFNFAESALESFQNRSFVGVENISKTYLQNAWTTSNPSNTYARITSNDDAIGSNVASSAYIENGSFLKLKTLTIGYSIAPDFLKKIAITKLRFYASTQNLFTITSYKGLDPEIGIQGANPTQNGVDNGTYPSSKYYTVGINVTF</sequence>
<dbReference type="Gene3D" id="2.60.40.1120">
    <property type="entry name" value="Carboxypeptidase-like, regulatory domain"/>
    <property type="match status" value="1"/>
</dbReference>
<dbReference type="Gene3D" id="2.170.130.10">
    <property type="entry name" value="TonB-dependent receptor, plug domain"/>
    <property type="match status" value="1"/>
</dbReference>
<reference evidence="10 11" key="1">
    <citation type="submission" date="2015-12" db="EMBL/GenBank/DDBJ databases">
        <title>Genome sequence of Mucilaginibacter gotjawali.</title>
        <authorList>
            <person name="Lee J.S."/>
            <person name="Lee K.C."/>
            <person name="Kim K.K."/>
            <person name="Lee B.W."/>
        </authorList>
    </citation>
    <scope>NUCLEOTIDE SEQUENCE [LARGE SCALE GENOMIC DNA]</scope>
    <source>
        <strain evidence="10 11">SA3-7</strain>
    </source>
</reference>
<dbReference type="Pfam" id="PF00593">
    <property type="entry name" value="TonB_dep_Rec_b-barrel"/>
    <property type="match status" value="1"/>
</dbReference>
<evidence type="ECO:0000256" key="6">
    <source>
        <dbReference type="ARBA" id="ARBA00023136"/>
    </source>
</evidence>
<keyword evidence="4 8" id="KW-0812">Transmembrane</keyword>
<dbReference type="Gene3D" id="2.40.170.20">
    <property type="entry name" value="TonB-dependent receptor, beta-barrel domain"/>
    <property type="match status" value="1"/>
</dbReference>
<dbReference type="InterPro" id="IPR023996">
    <property type="entry name" value="TonB-dep_OMP_SusC/RagA"/>
</dbReference>
<evidence type="ECO:0000256" key="7">
    <source>
        <dbReference type="ARBA" id="ARBA00023237"/>
    </source>
</evidence>
<dbReference type="GO" id="GO:0009279">
    <property type="term" value="C:cell outer membrane"/>
    <property type="evidence" value="ECO:0007669"/>
    <property type="project" value="UniProtKB-SubCell"/>
</dbReference>
<dbReference type="NCBIfam" id="TIGR04057">
    <property type="entry name" value="SusC_RagA_signa"/>
    <property type="match status" value="1"/>
</dbReference>
<comment type="subcellular location">
    <subcellularLocation>
        <location evidence="1 8">Cell outer membrane</location>
        <topology evidence="1 8">Multi-pass membrane protein</topology>
    </subcellularLocation>
</comment>
<dbReference type="Pfam" id="PF13715">
    <property type="entry name" value="CarbopepD_reg_2"/>
    <property type="match status" value="1"/>
</dbReference>
<dbReference type="RefSeq" id="WP_096351480.1">
    <property type="nucleotide sequence ID" value="NZ_AP017313.1"/>
</dbReference>
<dbReference type="OrthoDB" id="9768177at2"/>
<dbReference type="SUPFAM" id="SSF49464">
    <property type="entry name" value="Carboxypeptidase regulatory domain-like"/>
    <property type="match status" value="1"/>
</dbReference>
<evidence type="ECO:0000256" key="4">
    <source>
        <dbReference type="ARBA" id="ARBA00022692"/>
    </source>
</evidence>
<name>A0A0X8X0Y0_9SPHI</name>
<dbReference type="InterPro" id="IPR039426">
    <property type="entry name" value="TonB-dep_rcpt-like"/>
</dbReference>
<dbReference type="InterPro" id="IPR008969">
    <property type="entry name" value="CarboxyPept-like_regulatory"/>
</dbReference>
<dbReference type="KEGG" id="mgot:MgSA37_01952"/>
<keyword evidence="10" id="KW-0675">Receptor</keyword>
<dbReference type="AlphaFoldDB" id="A0A0X8X0Y0"/>
<evidence type="ECO:0000256" key="8">
    <source>
        <dbReference type="PROSITE-ProRule" id="PRU01360"/>
    </source>
</evidence>
<comment type="similarity">
    <text evidence="8 9">Belongs to the TonB-dependent receptor family.</text>
</comment>
<evidence type="ECO:0000256" key="3">
    <source>
        <dbReference type="ARBA" id="ARBA00022452"/>
    </source>
</evidence>
<protein>
    <submittedName>
        <fullName evidence="10">TonB-dependent Receptor Plug Domain protein</fullName>
    </submittedName>
</protein>
<proteinExistence type="inferred from homology"/>
<organism evidence="10 11">
    <name type="scientific">Mucilaginibacter gotjawali</name>
    <dbReference type="NCBI Taxonomy" id="1550579"/>
    <lineage>
        <taxon>Bacteria</taxon>
        <taxon>Pseudomonadati</taxon>
        <taxon>Bacteroidota</taxon>
        <taxon>Sphingobacteriia</taxon>
        <taxon>Sphingobacteriales</taxon>
        <taxon>Sphingobacteriaceae</taxon>
        <taxon>Mucilaginibacter</taxon>
    </lineage>
</organism>
<dbReference type="NCBIfam" id="TIGR04056">
    <property type="entry name" value="OMP_RagA_SusC"/>
    <property type="match status" value="1"/>
</dbReference>
<dbReference type="SUPFAM" id="SSF56935">
    <property type="entry name" value="Porins"/>
    <property type="match status" value="1"/>
</dbReference>
<dbReference type="Pfam" id="PF07715">
    <property type="entry name" value="Plug"/>
    <property type="match status" value="1"/>
</dbReference>
<evidence type="ECO:0000256" key="5">
    <source>
        <dbReference type="ARBA" id="ARBA00023077"/>
    </source>
</evidence>